<dbReference type="Gene3D" id="1.10.357.10">
    <property type="entry name" value="Tetracycline Repressor, domain 2"/>
    <property type="match status" value="1"/>
</dbReference>
<gene>
    <name evidence="4" type="ORF">OBO34_22115</name>
</gene>
<evidence type="ECO:0000256" key="1">
    <source>
        <dbReference type="ARBA" id="ARBA00023125"/>
    </source>
</evidence>
<dbReference type="Proteomes" id="UP001065549">
    <property type="component" value="Unassembled WGS sequence"/>
</dbReference>
<evidence type="ECO:0000259" key="3">
    <source>
        <dbReference type="PROSITE" id="PS50977"/>
    </source>
</evidence>
<dbReference type="PANTHER" id="PTHR43479">
    <property type="entry name" value="ACREF/ENVCD OPERON REPRESSOR-RELATED"/>
    <property type="match status" value="1"/>
</dbReference>
<dbReference type="GO" id="GO:0003677">
    <property type="term" value="F:DNA binding"/>
    <property type="evidence" value="ECO:0007669"/>
    <property type="project" value="UniProtKB-UniRule"/>
</dbReference>
<evidence type="ECO:0000313" key="4">
    <source>
        <dbReference type="EMBL" id="MCU7381014.1"/>
    </source>
</evidence>
<dbReference type="PANTHER" id="PTHR43479:SF11">
    <property type="entry name" value="ACREF_ENVCD OPERON REPRESSOR-RELATED"/>
    <property type="match status" value="1"/>
</dbReference>
<dbReference type="RefSeq" id="WP_253019351.1">
    <property type="nucleotide sequence ID" value="NZ_JAOSHN010000021.1"/>
</dbReference>
<accession>A0A9J6QZQ2</accession>
<feature type="DNA-binding region" description="H-T-H motif" evidence="2">
    <location>
        <begin position="32"/>
        <end position="51"/>
    </location>
</feature>
<comment type="caution">
    <text evidence="4">The sequence shown here is derived from an EMBL/GenBank/DDBJ whole genome shotgun (WGS) entry which is preliminary data.</text>
</comment>
<evidence type="ECO:0000256" key="2">
    <source>
        <dbReference type="PROSITE-ProRule" id="PRU00335"/>
    </source>
</evidence>
<dbReference type="InterPro" id="IPR050624">
    <property type="entry name" value="HTH-type_Tx_Regulator"/>
</dbReference>
<keyword evidence="1 2" id="KW-0238">DNA-binding</keyword>
<sequence>MSRNKYPEVTVNRILDSATKLFLQKGYEKTTIQDIVNDLGDLSKGAIYHHFSSKEDIIQAVGERMYANVDFASMFKGREDQLTGLEKLKEICLTCMTSVQQHQLMEAVPDYYHNPKFLAQEVFESVKHSPQMLLPYIEEGVEDGSITVSQPKEAAEVFLLLINIWINPLVFHETRAAFTEKVRFLKTLLDQIGLPVMDEKVMAAALSYGECLDD</sequence>
<evidence type="ECO:0000313" key="5">
    <source>
        <dbReference type="Proteomes" id="UP001065549"/>
    </source>
</evidence>
<dbReference type="AlphaFoldDB" id="A0A9J6QZQ2"/>
<dbReference type="InterPro" id="IPR036271">
    <property type="entry name" value="Tet_transcr_reg_TetR-rel_C_sf"/>
</dbReference>
<reference evidence="4" key="1">
    <citation type="submission" date="2022-09" db="EMBL/GenBank/DDBJ databases">
        <title>Culturomic study of gut microbiota in children with autism spectrum disorder.</title>
        <authorList>
            <person name="Efimov B.A."/>
            <person name="Chaplin A.V."/>
            <person name="Sokolova S.R."/>
            <person name="Pikina A.P."/>
            <person name="Korzhanova M."/>
            <person name="Belova V."/>
            <person name="Korostin D."/>
        </authorList>
    </citation>
    <scope>NUCLEOTIDE SEQUENCE</scope>
    <source>
        <strain evidence="4">ASD5510</strain>
    </source>
</reference>
<dbReference type="InterPro" id="IPR009057">
    <property type="entry name" value="Homeodomain-like_sf"/>
</dbReference>
<dbReference type="PROSITE" id="PS50977">
    <property type="entry name" value="HTH_TETR_2"/>
    <property type="match status" value="1"/>
</dbReference>
<protein>
    <submittedName>
        <fullName evidence="4">TetR/AcrR family transcriptional regulator</fullName>
    </submittedName>
</protein>
<dbReference type="InterPro" id="IPR001647">
    <property type="entry name" value="HTH_TetR"/>
</dbReference>
<dbReference type="Pfam" id="PF00440">
    <property type="entry name" value="TetR_N"/>
    <property type="match status" value="1"/>
</dbReference>
<organism evidence="4 5">
    <name type="scientific">Hominibacterium faecale</name>
    <dbReference type="NCBI Taxonomy" id="2839743"/>
    <lineage>
        <taxon>Bacteria</taxon>
        <taxon>Bacillati</taxon>
        <taxon>Bacillota</taxon>
        <taxon>Clostridia</taxon>
        <taxon>Peptostreptococcales</taxon>
        <taxon>Anaerovoracaceae</taxon>
        <taxon>Hominibacterium</taxon>
    </lineage>
</organism>
<proteinExistence type="predicted"/>
<dbReference type="SUPFAM" id="SSF46689">
    <property type="entry name" value="Homeodomain-like"/>
    <property type="match status" value="1"/>
</dbReference>
<name>A0A9J6QZQ2_9FIRM</name>
<feature type="domain" description="HTH tetR-type" evidence="3">
    <location>
        <begin position="8"/>
        <end position="69"/>
    </location>
</feature>
<dbReference type="SUPFAM" id="SSF48498">
    <property type="entry name" value="Tetracyclin repressor-like, C-terminal domain"/>
    <property type="match status" value="1"/>
</dbReference>
<keyword evidence="5" id="KW-1185">Reference proteome</keyword>
<dbReference type="EMBL" id="JAOSHN010000021">
    <property type="protein sequence ID" value="MCU7381014.1"/>
    <property type="molecule type" value="Genomic_DNA"/>
</dbReference>